<evidence type="ECO:0000256" key="1">
    <source>
        <dbReference type="ARBA" id="ARBA00011046"/>
    </source>
</evidence>
<keyword evidence="6" id="KW-1185">Reference proteome</keyword>
<organism evidence="5 6">
    <name type="scientific">Rhodocytophaga aerolata</name>
    <dbReference type="NCBI Taxonomy" id="455078"/>
    <lineage>
        <taxon>Bacteria</taxon>
        <taxon>Pseudomonadati</taxon>
        <taxon>Bacteroidota</taxon>
        <taxon>Cytophagia</taxon>
        <taxon>Cytophagales</taxon>
        <taxon>Rhodocytophagaceae</taxon>
        <taxon>Rhodocytophaga</taxon>
    </lineage>
</organism>
<evidence type="ECO:0000256" key="2">
    <source>
        <dbReference type="ARBA" id="ARBA00023015"/>
    </source>
</evidence>
<comment type="similarity">
    <text evidence="1">Belongs to the BlaI transcriptional regulatory family.</text>
</comment>
<gene>
    <name evidence="5" type="ORF">Q0590_34470</name>
</gene>
<name>A0ABT8RH48_9BACT</name>
<dbReference type="Proteomes" id="UP001168528">
    <property type="component" value="Unassembled WGS sequence"/>
</dbReference>
<dbReference type="InterPro" id="IPR036390">
    <property type="entry name" value="WH_DNA-bd_sf"/>
</dbReference>
<dbReference type="RefSeq" id="WP_302042229.1">
    <property type="nucleotide sequence ID" value="NZ_JAUKPO010000059.1"/>
</dbReference>
<keyword evidence="3" id="KW-0238">DNA-binding</keyword>
<dbReference type="EMBL" id="JAUKPO010000059">
    <property type="protein sequence ID" value="MDO1451431.1"/>
    <property type="molecule type" value="Genomic_DNA"/>
</dbReference>
<keyword evidence="2" id="KW-0805">Transcription regulation</keyword>
<comment type="caution">
    <text evidence="5">The sequence shown here is derived from an EMBL/GenBank/DDBJ whole genome shotgun (WGS) entry which is preliminary data.</text>
</comment>
<dbReference type="SUPFAM" id="SSF46785">
    <property type="entry name" value="Winged helix' DNA-binding domain"/>
    <property type="match status" value="1"/>
</dbReference>
<evidence type="ECO:0000313" key="5">
    <source>
        <dbReference type="EMBL" id="MDO1451431.1"/>
    </source>
</evidence>
<dbReference type="InterPro" id="IPR005650">
    <property type="entry name" value="BlaI_family"/>
</dbReference>
<dbReference type="PIRSF" id="PIRSF019455">
    <property type="entry name" value="CopR_AtkY"/>
    <property type="match status" value="1"/>
</dbReference>
<reference evidence="5" key="1">
    <citation type="submission" date="2023-07" db="EMBL/GenBank/DDBJ databases">
        <title>The genome sequence of Rhodocytophaga aerolata KACC 12507.</title>
        <authorList>
            <person name="Zhang X."/>
        </authorList>
    </citation>
    <scope>NUCLEOTIDE SEQUENCE</scope>
    <source>
        <strain evidence="5">KACC 12507</strain>
    </source>
</reference>
<evidence type="ECO:0000256" key="3">
    <source>
        <dbReference type="ARBA" id="ARBA00023125"/>
    </source>
</evidence>
<dbReference type="Gene3D" id="1.10.4040.10">
    <property type="entry name" value="Penicillinase repressor domain"/>
    <property type="match status" value="1"/>
</dbReference>
<sequence length="129" mass="15078">MKELTKAEEQVMQILWKLGKGVVNDILNQMDEPKPAYNTVSTIVRILEKKGFVGYRAYGKTHEYYPLVDKKTYTSFFFRNFLSNYFGGSFSSLVSFFAKENDMDVKELEELLKHVQQEPKDNEDDKDKS</sequence>
<evidence type="ECO:0000313" key="6">
    <source>
        <dbReference type="Proteomes" id="UP001168528"/>
    </source>
</evidence>
<evidence type="ECO:0000256" key="4">
    <source>
        <dbReference type="ARBA" id="ARBA00023163"/>
    </source>
</evidence>
<dbReference type="InterPro" id="IPR036388">
    <property type="entry name" value="WH-like_DNA-bd_sf"/>
</dbReference>
<proteinExistence type="inferred from homology"/>
<dbReference type="Pfam" id="PF03965">
    <property type="entry name" value="Penicillinase_R"/>
    <property type="match status" value="1"/>
</dbReference>
<protein>
    <submittedName>
        <fullName evidence="5">BlaI/MecI/CopY family transcriptional regulator</fullName>
    </submittedName>
</protein>
<dbReference type="Gene3D" id="1.10.10.10">
    <property type="entry name" value="Winged helix-like DNA-binding domain superfamily/Winged helix DNA-binding domain"/>
    <property type="match status" value="1"/>
</dbReference>
<accession>A0ABT8RH48</accession>
<keyword evidence="4" id="KW-0804">Transcription</keyword>